<reference evidence="7 8" key="1">
    <citation type="submission" date="2016-10" db="EMBL/GenBank/DDBJ databases">
        <authorList>
            <person name="de Groot N.N."/>
        </authorList>
    </citation>
    <scope>NUCLEOTIDE SEQUENCE [LARGE SCALE GENOMIC DNA]</scope>
    <source>
        <strain evidence="7 8">DSM 22012</strain>
    </source>
</reference>
<evidence type="ECO:0000313" key="8">
    <source>
        <dbReference type="Proteomes" id="UP000236745"/>
    </source>
</evidence>
<evidence type="ECO:0000313" key="7">
    <source>
        <dbReference type="EMBL" id="SEG80462.1"/>
    </source>
</evidence>
<dbReference type="EC" id="4.1.2.50" evidence="3"/>
<dbReference type="EMBL" id="FNVQ01000005">
    <property type="protein sequence ID" value="SEG80462.1"/>
    <property type="molecule type" value="Genomic_DNA"/>
</dbReference>
<dbReference type="RefSeq" id="WP_104005234.1">
    <property type="nucleotide sequence ID" value="NZ_FNVQ01000005.1"/>
</dbReference>
<dbReference type="InterPro" id="IPR007115">
    <property type="entry name" value="6-PTP_synth/QueD"/>
</dbReference>
<evidence type="ECO:0000256" key="5">
    <source>
        <dbReference type="ARBA" id="ARBA00031449"/>
    </source>
</evidence>
<comment type="pathway">
    <text evidence="1">Purine metabolism; 7-cyano-7-deazaguanine biosynthesis.</text>
</comment>
<dbReference type="AlphaFoldDB" id="A0A1H6D586"/>
<evidence type="ECO:0000256" key="1">
    <source>
        <dbReference type="ARBA" id="ARBA00005061"/>
    </source>
</evidence>
<dbReference type="Proteomes" id="UP000236745">
    <property type="component" value="Unassembled WGS sequence"/>
</dbReference>
<dbReference type="UniPathway" id="UPA00391"/>
<sequence length="277" mass="31115">MKLFVENLTHVDFSYLDAQRGLLGESWKVNLILDGSLDDQGMICDFGVVKKRVKQWLDDFVDHCLVVAEEMPGLEVCRQQERTELSWTYPDGGELRCSAPKQAIAVVPGAAVTPTELADWCRQQLLALFPEQVQGVELEFIAEQIDGAYYHYSHGLQKHAGNCQRIAHGHRSRIQLLRNGQRDAALEAVWAEKFRDIYIGTREHLQAEGAIHHYVYDAPQGHFELSLPSRCCYDIDTESTVELIADHLAKQIKAACPQDRIEVRAFEGIGKGAVATA</sequence>
<comment type="catalytic activity">
    <reaction evidence="6">
        <text>7,8-dihydroneopterin 3'-triphosphate + H2O = 6-carboxy-5,6,7,8-tetrahydropterin + triphosphate + acetaldehyde + 2 H(+)</text>
        <dbReference type="Rhea" id="RHEA:27966"/>
        <dbReference type="ChEBI" id="CHEBI:15343"/>
        <dbReference type="ChEBI" id="CHEBI:15377"/>
        <dbReference type="ChEBI" id="CHEBI:15378"/>
        <dbReference type="ChEBI" id="CHEBI:18036"/>
        <dbReference type="ChEBI" id="CHEBI:58462"/>
        <dbReference type="ChEBI" id="CHEBI:61032"/>
        <dbReference type="EC" id="4.1.2.50"/>
    </reaction>
</comment>
<proteinExistence type="inferred from homology"/>
<organism evidence="7 8">
    <name type="scientific">Marinobacterium lutimaris</name>
    <dbReference type="NCBI Taxonomy" id="568106"/>
    <lineage>
        <taxon>Bacteria</taxon>
        <taxon>Pseudomonadati</taxon>
        <taxon>Pseudomonadota</taxon>
        <taxon>Gammaproteobacteria</taxon>
        <taxon>Oceanospirillales</taxon>
        <taxon>Oceanospirillaceae</taxon>
        <taxon>Marinobacterium</taxon>
    </lineage>
</organism>
<dbReference type="GO" id="GO:0070497">
    <property type="term" value="F:6-carboxytetrahydropterin synthase activity"/>
    <property type="evidence" value="ECO:0007669"/>
    <property type="project" value="UniProtKB-EC"/>
</dbReference>
<gene>
    <name evidence="7" type="ORF">SAMN05444390_10527</name>
</gene>
<dbReference type="SUPFAM" id="SSF55620">
    <property type="entry name" value="Tetrahydrobiopterin biosynthesis enzymes-like"/>
    <property type="match status" value="2"/>
</dbReference>
<keyword evidence="8" id="KW-1185">Reference proteome</keyword>
<name>A0A1H6D586_9GAMM</name>
<dbReference type="Gene3D" id="3.30.479.10">
    <property type="entry name" value="6-pyruvoyl tetrahydropterin synthase/QueD"/>
    <property type="match status" value="2"/>
</dbReference>
<dbReference type="InterPro" id="IPR038418">
    <property type="entry name" value="6-PTP_synth/QueD_sf"/>
</dbReference>
<evidence type="ECO:0000256" key="2">
    <source>
        <dbReference type="ARBA" id="ARBA00008900"/>
    </source>
</evidence>
<dbReference type="OrthoDB" id="5820615at2"/>
<evidence type="ECO:0000256" key="4">
    <source>
        <dbReference type="ARBA" id="ARBA00018141"/>
    </source>
</evidence>
<accession>A0A1H6D586</accession>
<evidence type="ECO:0000256" key="6">
    <source>
        <dbReference type="ARBA" id="ARBA00048807"/>
    </source>
</evidence>
<comment type="similarity">
    <text evidence="2">Belongs to the PTPS family. QueD subfamily.</text>
</comment>
<dbReference type="Pfam" id="PF01242">
    <property type="entry name" value="PTPS"/>
    <property type="match status" value="2"/>
</dbReference>
<protein>
    <recommendedName>
        <fullName evidence="4">6-carboxy-5,6,7,8-tetrahydropterin synthase</fullName>
        <ecNumber evidence="3">4.1.2.50</ecNumber>
    </recommendedName>
    <alternativeName>
        <fullName evidence="5">Queuosine biosynthesis protein QueD</fullName>
    </alternativeName>
</protein>
<evidence type="ECO:0000256" key="3">
    <source>
        <dbReference type="ARBA" id="ARBA00012982"/>
    </source>
</evidence>